<evidence type="ECO:0000256" key="1">
    <source>
        <dbReference type="ARBA" id="ARBA00004141"/>
    </source>
</evidence>
<feature type="compositionally biased region" description="Polar residues" evidence="6">
    <location>
        <begin position="287"/>
        <end position="306"/>
    </location>
</feature>
<comment type="caution">
    <text evidence="9">The sequence shown here is derived from an EMBL/GenBank/DDBJ whole genome shotgun (WGS) entry which is preliminary data.</text>
</comment>
<feature type="compositionally biased region" description="Basic and acidic residues" evidence="6">
    <location>
        <begin position="425"/>
        <end position="442"/>
    </location>
</feature>
<comment type="subcellular location">
    <subcellularLocation>
        <location evidence="1">Membrane</location>
        <topology evidence="1">Multi-pass membrane protein</topology>
    </subcellularLocation>
</comment>
<keyword evidence="3 7" id="KW-1133">Transmembrane helix</keyword>
<feature type="compositionally biased region" description="Polar residues" evidence="6">
    <location>
        <begin position="410"/>
        <end position="424"/>
    </location>
</feature>
<dbReference type="Pfam" id="PF20684">
    <property type="entry name" value="Fung_rhodopsin"/>
    <property type="match status" value="1"/>
</dbReference>
<name>A0AAW0QCG8_9PEZI</name>
<dbReference type="AlphaFoldDB" id="A0AAW0QCG8"/>
<feature type="transmembrane region" description="Helical" evidence="7">
    <location>
        <begin position="93"/>
        <end position="116"/>
    </location>
</feature>
<evidence type="ECO:0000256" key="5">
    <source>
        <dbReference type="ARBA" id="ARBA00038359"/>
    </source>
</evidence>
<dbReference type="InterPro" id="IPR052337">
    <property type="entry name" value="SAT4-like"/>
</dbReference>
<feature type="transmembrane region" description="Helical" evidence="7">
    <location>
        <begin position="254"/>
        <end position="273"/>
    </location>
</feature>
<evidence type="ECO:0000256" key="6">
    <source>
        <dbReference type="SAM" id="MobiDB-lite"/>
    </source>
</evidence>
<feature type="region of interest" description="Disordered" evidence="6">
    <location>
        <begin position="334"/>
        <end position="442"/>
    </location>
</feature>
<organism evidence="9 10">
    <name type="scientific">Apiospora kogelbergensis</name>
    <dbReference type="NCBI Taxonomy" id="1337665"/>
    <lineage>
        <taxon>Eukaryota</taxon>
        <taxon>Fungi</taxon>
        <taxon>Dikarya</taxon>
        <taxon>Ascomycota</taxon>
        <taxon>Pezizomycotina</taxon>
        <taxon>Sordariomycetes</taxon>
        <taxon>Xylariomycetidae</taxon>
        <taxon>Amphisphaeriales</taxon>
        <taxon>Apiosporaceae</taxon>
        <taxon>Apiospora</taxon>
    </lineage>
</organism>
<feature type="domain" description="Rhodopsin" evidence="8">
    <location>
        <begin position="34"/>
        <end position="278"/>
    </location>
</feature>
<dbReference type="PANTHER" id="PTHR33048:SF96">
    <property type="entry name" value="INTEGRAL MEMBRANE PROTEIN"/>
    <property type="match status" value="1"/>
</dbReference>
<dbReference type="GO" id="GO:0016020">
    <property type="term" value="C:membrane"/>
    <property type="evidence" value="ECO:0007669"/>
    <property type="project" value="UniProtKB-SubCell"/>
</dbReference>
<feature type="transmembrane region" description="Helical" evidence="7">
    <location>
        <begin position="50"/>
        <end position="73"/>
    </location>
</feature>
<evidence type="ECO:0000256" key="7">
    <source>
        <dbReference type="SAM" id="Phobius"/>
    </source>
</evidence>
<evidence type="ECO:0000256" key="3">
    <source>
        <dbReference type="ARBA" id="ARBA00022989"/>
    </source>
</evidence>
<feature type="compositionally biased region" description="Low complexity" evidence="6">
    <location>
        <begin position="346"/>
        <end position="357"/>
    </location>
</feature>
<protein>
    <recommendedName>
        <fullName evidence="8">Rhodopsin domain-containing protein</fullName>
    </recommendedName>
</protein>
<evidence type="ECO:0000259" key="8">
    <source>
        <dbReference type="Pfam" id="PF20684"/>
    </source>
</evidence>
<feature type="transmembrane region" description="Helical" evidence="7">
    <location>
        <begin position="128"/>
        <end position="149"/>
    </location>
</feature>
<comment type="similarity">
    <text evidence="5">Belongs to the SAT4 family.</text>
</comment>
<feature type="transmembrane region" description="Helical" evidence="7">
    <location>
        <begin position="15"/>
        <end position="38"/>
    </location>
</feature>
<feature type="transmembrane region" description="Helical" evidence="7">
    <location>
        <begin position="216"/>
        <end position="234"/>
    </location>
</feature>
<keyword evidence="10" id="KW-1185">Reference proteome</keyword>
<evidence type="ECO:0000256" key="4">
    <source>
        <dbReference type="ARBA" id="ARBA00023136"/>
    </source>
</evidence>
<dbReference type="PANTHER" id="PTHR33048">
    <property type="entry name" value="PTH11-LIKE INTEGRAL MEMBRANE PROTEIN (AFU_ORTHOLOGUE AFUA_5G11245)"/>
    <property type="match status" value="1"/>
</dbReference>
<dbReference type="EMBL" id="JAQQWP010000009">
    <property type="protein sequence ID" value="KAK8100900.1"/>
    <property type="molecule type" value="Genomic_DNA"/>
</dbReference>
<feature type="region of interest" description="Disordered" evidence="6">
    <location>
        <begin position="287"/>
        <end position="319"/>
    </location>
</feature>
<reference evidence="9 10" key="1">
    <citation type="submission" date="2023-01" db="EMBL/GenBank/DDBJ databases">
        <title>Analysis of 21 Apiospora genomes using comparative genomics revels a genus with tremendous synthesis potential of carbohydrate active enzymes and secondary metabolites.</title>
        <authorList>
            <person name="Sorensen T."/>
        </authorList>
    </citation>
    <scope>NUCLEOTIDE SEQUENCE [LARGE SCALE GENOMIC DNA]</scope>
    <source>
        <strain evidence="9 10">CBS 117206</strain>
    </source>
</reference>
<accession>A0AAW0QCG8</accession>
<proteinExistence type="inferred from homology"/>
<dbReference type="InterPro" id="IPR049326">
    <property type="entry name" value="Rhodopsin_dom_fungi"/>
</dbReference>
<evidence type="ECO:0000313" key="10">
    <source>
        <dbReference type="Proteomes" id="UP001392437"/>
    </source>
</evidence>
<keyword evidence="2 7" id="KW-0812">Transmembrane</keyword>
<dbReference type="Proteomes" id="UP001392437">
    <property type="component" value="Unassembled WGS sequence"/>
</dbReference>
<evidence type="ECO:0000256" key="2">
    <source>
        <dbReference type="ARBA" id="ARBA00022692"/>
    </source>
</evidence>
<sequence length="442" mass="48822">MAAQDPTLSIENNGFPLLVTAVTFLVLTWTSVLLRTYVRAFMLNGFQSDDWLMLIGQAVFTVSCAFVMAGYFAGMGRHNKSLDQPSEIRALEFQALATASYVLDMMFIKLSIGIFLLRLATQKRYRYLIWGSLAVIAIWSLALFFWNMFQCNPVQAQWDYTVLEQDPTAHCASGDEIVNAAYALSVMTILSDWLYALIPIPIVWNVKMTTQTKITVVLILSMGVFASVATLIRLKFLSDLTDLSDILHGGTDSMVWTLVEPGVAIVASSLVTIRPLLRALKVRGFTSSGTSKQQQTGPFSNGQPKSRATRSKGAMPGFGSKDVTLIDIELGHSRNGSLPGAGDFGTTTHITSRSRSSYMSRIPERPDTTDQQPSRAKGANPKITRRVEISSEPYVSQSRETADTRGTFLDGQSRSSSTIELTTETQHDNERRNSQTEAPSRR</sequence>
<keyword evidence="4 7" id="KW-0472">Membrane</keyword>
<feature type="transmembrane region" description="Helical" evidence="7">
    <location>
        <begin position="182"/>
        <end position="204"/>
    </location>
</feature>
<gene>
    <name evidence="9" type="ORF">PG999_011274</name>
</gene>
<evidence type="ECO:0000313" key="9">
    <source>
        <dbReference type="EMBL" id="KAK8100900.1"/>
    </source>
</evidence>